<dbReference type="InterPro" id="IPR011029">
    <property type="entry name" value="DEATH-like_dom_sf"/>
</dbReference>
<dbReference type="InParanoid" id="A0A1X7VI76"/>
<dbReference type="EnsemblMetazoa" id="Aqu2.1.39608_001">
    <property type="protein sequence ID" value="Aqu2.1.39608_001"/>
    <property type="gene ID" value="Aqu2.1.39608"/>
</dbReference>
<evidence type="ECO:0000313" key="3">
    <source>
        <dbReference type="EnsemblMetazoa" id="Aqu2.1.39608_001"/>
    </source>
</evidence>
<dbReference type="GO" id="GO:0007165">
    <property type="term" value="P:signal transduction"/>
    <property type="evidence" value="ECO:0007669"/>
    <property type="project" value="InterPro"/>
</dbReference>
<sequence>MDLFNSQLQVEIEKRYGALSESLHDYVSPLSILMMKKGLIGRQAMLEKDYHAMMMQYMSAMDQMESVPQLERHCKKFLVILNNLGPLQALEGEKLMKAWQRAMNIYGFPHFLCNAPSSQPQPVSSSSNTQSLSYIKALDKGKRHKSNLSTTGNRPYNTNHWILVASISSLTVLLSILVLYYVEAKASNSEGSPSDLPYYTESVVLDVDVTESPKCVLSCDSTPRLKEMLTVLETLMDWKEFGINLGIEYHEIKKIKKENKLINDSKIKLYNYWLNADTAASWQKVINALERMQLKTLSSEIRRKYCSQTCNSDAVNS</sequence>
<accession>A0A1X7VI76</accession>
<name>A0A1X7VI76_AMPQE</name>
<dbReference type="InterPro" id="IPR000488">
    <property type="entry name" value="Death_dom"/>
</dbReference>
<proteinExistence type="predicted"/>
<feature type="domain" description="Death" evidence="2">
    <location>
        <begin position="237"/>
        <end position="305"/>
    </location>
</feature>
<keyword evidence="1" id="KW-0812">Transmembrane</keyword>
<feature type="transmembrane region" description="Helical" evidence="1">
    <location>
        <begin position="161"/>
        <end position="182"/>
    </location>
</feature>
<dbReference type="SUPFAM" id="SSF47986">
    <property type="entry name" value="DEATH domain"/>
    <property type="match status" value="1"/>
</dbReference>
<dbReference type="Pfam" id="PF00531">
    <property type="entry name" value="Death"/>
    <property type="match status" value="1"/>
</dbReference>
<protein>
    <recommendedName>
        <fullName evidence="2">Death domain-containing protein</fullName>
    </recommendedName>
</protein>
<reference evidence="3" key="1">
    <citation type="submission" date="2017-05" db="UniProtKB">
        <authorList>
            <consortium name="EnsemblMetazoa"/>
        </authorList>
    </citation>
    <scope>IDENTIFICATION</scope>
</reference>
<dbReference type="PROSITE" id="PS50017">
    <property type="entry name" value="DEATH_DOMAIN"/>
    <property type="match status" value="1"/>
</dbReference>
<dbReference type="Gene3D" id="1.10.533.10">
    <property type="entry name" value="Death Domain, Fas"/>
    <property type="match status" value="1"/>
</dbReference>
<dbReference type="AlphaFoldDB" id="A0A1X7VI76"/>
<evidence type="ECO:0000256" key="1">
    <source>
        <dbReference type="SAM" id="Phobius"/>
    </source>
</evidence>
<organism evidence="3">
    <name type="scientific">Amphimedon queenslandica</name>
    <name type="common">Sponge</name>
    <dbReference type="NCBI Taxonomy" id="400682"/>
    <lineage>
        <taxon>Eukaryota</taxon>
        <taxon>Metazoa</taxon>
        <taxon>Porifera</taxon>
        <taxon>Demospongiae</taxon>
        <taxon>Heteroscleromorpha</taxon>
        <taxon>Haplosclerida</taxon>
        <taxon>Niphatidae</taxon>
        <taxon>Amphimedon</taxon>
    </lineage>
</organism>
<evidence type="ECO:0000259" key="2">
    <source>
        <dbReference type="PROSITE" id="PS50017"/>
    </source>
</evidence>
<keyword evidence="1" id="KW-0472">Membrane</keyword>
<keyword evidence="1" id="KW-1133">Transmembrane helix</keyword>